<comment type="caution">
    <text evidence="4">The sequence shown here is derived from an EMBL/GenBank/DDBJ whole genome shotgun (WGS) entry which is preliminary data.</text>
</comment>
<dbReference type="Gene3D" id="1.10.274.110">
    <property type="match status" value="2"/>
</dbReference>
<evidence type="ECO:0000256" key="1">
    <source>
        <dbReference type="ARBA" id="ARBA00023015"/>
    </source>
</evidence>
<evidence type="ECO:0000313" key="4">
    <source>
        <dbReference type="EMBL" id="MEZ4051985.1"/>
    </source>
</evidence>
<dbReference type="Proteomes" id="UP001567731">
    <property type="component" value="Unassembled WGS sequence"/>
</dbReference>
<dbReference type="HAMAP" id="MF_04158">
    <property type="entry name" value="Antitermination_lambda"/>
    <property type="match status" value="1"/>
</dbReference>
<dbReference type="InterPro" id="IPR036410">
    <property type="entry name" value="HSP_DnaJ_Cys-rich_dom_sf"/>
</dbReference>
<evidence type="ECO:0000313" key="5">
    <source>
        <dbReference type="Proteomes" id="UP001567731"/>
    </source>
</evidence>
<proteinExistence type="inferred from homology"/>
<keyword evidence="3" id="KW-0804">Transcription</keyword>
<dbReference type="InterPro" id="IPR003222">
    <property type="entry name" value="Antitermntn"/>
</dbReference>
<name>A0ABV4JEL6_9ENTR</name>
<dbReference type="Pfam" id="PF03589">
    <property type="entry name" value="Antiterm"/>
    <property type="match status" value="2"/>
</dbReference>
<accession>A0ABV4JEL6</accession>
<keyword evidence="5" id="KW-1185">Reference proteome</keyword>
<gene>
    <name evidence="4" type="ORF">QVM81_10385</name>
</gene>
<evidence type="ECO:0000256" key="3">
    <source>
        <dbReference type="ARBA" id="ARBA00023163"/>
    </source>
</evidence>
<sequence length="254" mass="28335">MNLENTLKFHFAKSTMISDSPRATASDSLTGTDVMAAMGMTQERASMGYTAFLGKMGISSLDRDKAVDLLTQYALKNCDKVAALRKLESDVKPKVMQLLATFAFEDYSRSAASTRTCDCCNGDRFVEAEVMTMKHIGRPHLKEKRETVNVLCQKCKGKGVVSNACRCNGKGVVLDEEKTRQQGGVPANKTCSRCNGRGYSRLLPESVRKFISENVIEIPETTWRRSYKDFFESLVGECLKQEEYANSMLKKVTQ</sequence>
<keyword evidence="2" id="KW-0238">DNA-binding</keyword>
<protein>
    <submittedName>
        <fullName evidence="4">Antitermination protein</fullName>
    </submittedName>
</protein>
<dbReference type="RefSeq" id="WP_047723639.1">
    <property type="nucleotide sequence ID" value="NZ_JAUEHC010000014.1"/>
</dbReference>
<reference evidence="4 5" key="1">
    <citation type="submission" date="2023-06" db="EMBL/GenBank/DDBJ databases">
        <title>Genome characterization of Enterobacterales and Pseudomonas spp isolates with different phenotypes to cefepime-taniborbactam.</title>
        <authorList>
            <person name="Hernandez-Garcia M."/>
            <person name="Garcia-Castillo M."/>
            <person name="Ruiz-Garbajosa P."/>
            <person name="Canton R."/>
        </authorList>
    </citation>
    <scope>NUCLEOTIDE SEQUENCE [LARGE SCALE GENOMIC DNA]</scope>
    <source>
        <strain evidence="4 5">A003</strain>
    </source>
</reference>
<dbReference type="SUPFAM" id="SSF57938">
    <property type="entry name" value="DnaJ/Hsp40 cysteine-rich domain"/>
    <property type="match status" value="1"/>
</dbReference>
<dbReference type="InterPro" id="IPR038500">
    <property type="entry name" value="Antitermination_sf"/>
</dbReference>
<evidence type="ECO:0000256" key="2">
    <source>
        <dbReference type="ARBA" id="ARBA00023125"/>
    </source>
</evidence>
<dbReference type="EMBL" id="JAUEHC010000014">
    <property type="protein sequence ID" value="MEZ4051985.1"/>
    <property type="molecule type" value="Genomic_DNA"/>
</dbReference>
<keyword evidence="1" id="KW-0805">Transcription regulation</keyword>
<organism evidence="4 5">
    <name type="scientific">Enterobacter rongchengensis</name>
    <dbReference type="NCBI Taxonomy" id="3030999"/>
    <lineage>
        <taxon>Bacteria</taxon>
        <taxon>Pseudomonadati</taxon>
        <taxon>Pseudomonadota</taxon>
        <taxon>Gammaproteobacteria</taxon>
        <taxon>Enterobacterales</taxon>
        <taxon>Enterobacteriaceae</taxon>
        <taxon>Enterobacter</taxon>
    </lineage>
</organism>